<organism evidence="1">
    <name type="scientific">Anguilla anguilla</name>
    <name type="common">European freshwater eel</name>
    <name type="synonym">Muraena anguilla</name>
    <dbReference type="NCBI Taxonomy" id="7936"/>
    <lineage>
        <taxon>Eukaryota</taxon>
        <taxon>Metazoa</taxon>
        <taxon>Chordata</taxon>
        <taxon>Craniata</taxon>
        <taxon>Vertebrata</taxon>
        <taxon>Euteleostomi</taxon>
        <taxon>Actinopterygii</taxon>
        <taxon>Neopterygii</taxon>
        <taxon>Teleostei</taxon>
        <taxon>Anguilliformes</taxon>
        <taxon>Anguillidae</taxon>
        <taxon>Anguilla</taxon>
    </lineage>
</organism>
<proteinExistence type="predicted"/>
<reference evidence="1" key="2">
    <citation type="journal article" date="2015" name="Fish Shellfish Immunol.">
        <title>Early steps in the European eel (Anguilla anguilla)-Vibrio vulnificus interaction in the gills: Role of the RtxA13 toxin.</title>
        <authorList>
            <person name="Callol A."/>
            <person name="Pajuelo D."/>
            <person name="Ebbesson L."/>
            <person name="Teles M."/>
            <person name="MacKenzie S."/>
            <person name="Amaro C."/>
        </authorList>
    </citation>
    <scope>NUCLEOTIDE SEQUENCE</scope>
</reference>
<evidence type="ECO:0000313" key="1">
    <source>
        <dbReference type="EMBL" id="JAH40278.1"/>
    </source>
</evidence>
<sequence length="49" mass="5380">MVEAQIFSPIFFKAFLSGPDCHINENQAHLQRCVCVCVCACVCTVCTLS</sequence>
<reference evidence="1" key="1">
    <citation type="submission" date="2014-11" db="EMBL/GenBank/DDBJ databases">
        <authorList>
            <person name="Amaro Gonzalez C."/>
        </authorList>
    </citation>
    <scope>NUCLEOTIDE SEQUENCE</scope>
</reference>
<name>A0A0E9SIH2_ANGAN</name>
<dbReference type="AlphaFoldDB" id="A0A0E9SIH2"/>
<accession>A0A0E9SIH2</accession>
<dbReference type="EMBL" id="GBXM01068299">
    <property type="protein sequence ID" value="JAH40278.1"/>
    <property type="molecule type" value="Transcribed_RNA"/>
</dbReference>
<protein>
    <submittedName>
        <fullName evidence="1">Uncharacterized protein</fullName>
    </submittedName>
</protein>